<dbReference type="EMBL" id="VSSQ01035431">
    <property type="protein sequence ID" value="MPM87638.1"/>
    <property type="molecule type" value="Genomic_DNA"/>
</dbReference>
<protein>
    <submittedName>
        <fullName evidence="1">Uncharacterized protein</fullName>
    </submittedName>
</protein>
<proteinExistence type="predicted"/>
<reference evidence="1" key="1">
    <citation type="submission" date="2019-08" db="EMBL/GenBank/DDBJ databases">
        <authorList>
            <person name="Kucharzyk K."/>
            <person name="Murdoch R.W."/>
            <person name="Higgins S."/>
            <person name="Loffler F."/>
        </authorList>
    </citation>
    <scope>NUCLEOTIDE SEQUENCE</scope>
</reference>
<accession>A0A645DF24</accession>
<gene>
    <name evidence="1" type="ORF">SDC9_134738</name>
</gene>
<comment type="caution">
    <text evidence="1">The sequence shown here is derived from an EMBL/GenBank/DDBJ whole genome shotgun (WGS) entry which is preliminary data.</text>
</comment>
<evidence type="ECO:0000313" key="1">
    <source>
        <dbReference type="EMBL" id="MPM87638.1"/>
    </source>
</evidence>
<dbReference type="AlphaFoldDB" id="A0A645DF24"/>
<name>A0A645DF24_9ZZZZ</name>
<sequence>MHSLFNLLQLHERFITTDEDVKSCLQMEIDYNTVLTRVESFREKSIRFLTNALEGGI</sequence>
<organism evidence="1">
    <name type="scientific">bioreactor metagenome</name>
    <dbReference type="NCBI Taxonomy" id="1076179"/>
    <lineage>
        <taxon>unclassified sequences</taxon>
        <taxon>metagenomes</taxon>
        <taxon>ecological metagenomes</taxon>
    </lineage>
</organism>